<dbReference type="GO" id="GO:0003746">
    <property type="term" value="F:translation elongation factor activity"/>
    <property type="evidence" value="ECO:0007669"/>
    <property type="project" value="UniProtKB-UniRule"/>
</dbReference>
<keyword evidence="13" id="KW-1185">Reference proteome</keyword>
<dbReference type="InterPro" id="IPR011768">
    <property type="entry name" value="Transl_elongation_fac_P"/>
</dbReference>
<evidence type="ECO:0000256" key="9">
    <source>
        <dbReference type="RuleBase" id="RU004389"/>
    </source>
</evidence>
<dbReference type="InterPro" id="IPR001059">
    <property type="entry name" value="Transl_elong_P/YeiP_cen"/>
</dbReference>
<dbReference type="PROSITE" id="PS01275">
    <property type="entry name" value="EFP"/>
    <property type="match status" value="1"/>
</dbReference>
<evidence type="ECO:0000256" key="3">
    <source>
        <dbReference type="ARBA" id="ARBA00009479"/>
    </source>
</evidence>
<dbReference type="GO" id="GO:0043043">
    <property type="term" value="P:peptide biosynthetic process"/>
    <property type="evidence" value="ECO:0007669"/>
    <property type="project" value="InterPro"/>
</dbReference>
<dbReference type="OrthoDB" id="9801844at2"/>
<dbReference type="FunFam" id="2.40.50.140:FF:000004">
    <property type="entry name" value="Elongation factor P"/>
    <property type="match status" value="1"/>
</dbReference>
<dbReference type="Proteomes" id="UP000276223">
    <property type="component" value="Unassembled WGS sequence"/>
</dbReference>
<dbReference type="InterPro" id="IPR015365">
    <property type="entry name" value="Elong-fact-P_C"/>
</dbReference>
<reference evidence="12 13" key="1">
    <citation type="submission" date="2018-11" db="EMBL/GenBank/DDBJ databases">
        <title>Genomic Encyclopedia of Type Strains, Phase IV (KMG-IV): sequencing the most valuable type-strain genomes for metagenomic binning, comparative biology and taxonomic classification.</title>
        <authorList>
            <person name="Goeker M."/>
        </authorList>
    </citation>
    <scope>NUCLEOTIDE SEQUENCE [LARGE SCALE GENOMIC DNA]</scope>
    <source>
        <strain evidence="12 13">DSM 22027</strain>
    </source>
</reference>
<dbReference type="InterPro" id="IPR012340">
    <property type="entry name" value="NA-bd_OB-fold"/>
</dbReference>
<dbReference type="Pfam" id="PF01132">
    <property type="entry name" value="EFP"/>
    <property type="match status" value="1"/>
</dbReference>
<dbReference type="UniPathway" id="UPA00345"/>
<dbReference type="SMART" id="SM00841">
    <property type="entry name" value="Elong-fact-P_C"/>
    <property type="match status" value="1"/>
</dbReference>
<dbReference type="EMBL" id="RJVA01000012">
    <property type="protein sequence ID" value="ROQ92278.1"/>
    <property type="molecule type" value="Genomic_DNA"/>
</dbReference>
<keyword evidence="4 7" id="KW-0963">Cytoplasm</keyword>
<dbReference type="CDD" id="cd05794">
    <property type="entry name" value="S1_EF-P_repeat_2"/>
    <property type="match status" value="1"/>
</dbReference>
<evidence type="ECO:0000313" key="12">
    <source>
        <dbReference type="EMBL" id="ROQ92278.1"/>
    </source>
</evidence>
<dbReference type="InterPro" id="IPR013185">
    <property type="entry name" value="Transl_elong_KOW-like"/>
</dbReference>
<dbReference type="NCBIfam" id="TIGR00038">
    <property type="entry name" value="efp"/>
    <property type="match status" value="1"/>
</dbReference>
<accession>A0A3N1URC4</accession>
<evidence type="ECO:0000256" key="4">
    <source>
        <dbReference type="ARBA" id="ARBA00022490"/>
    </source>
</evidence>
<sequence>MGATLSASDLRKGVKLEIDGEPYLIVDFEFSKPGKGQALYRCRLRNMITGVQFDRTYRSGDKFLEADLEEQEMEYLYREGNRYHFMNTSSYEQVELTEEAVGDAKNFLTENLHVDMLFFKGSPIGISLPNFVELRVIKSDPGIKGDTASGATKPATLETGYEIQVPLFIEEGDVLKLDTRTGTYVERVKTSN</sequence>
<evidence type="ECO:0000313" key="13">
    <source>
        <dbReference type="Proteomes" id="UP000276223"/>
    </source>
</evidence>
<dbReference type="Gene3D" id="2.30.30.30">
    <property type="match status" value="1"/>
</dbReference>
<dbReference type="InterPro" id="IPR013852">
    <property type="entry name" value="Transl_elong_P/YeiP_CS"/>
</dbReference>
<evidence type="ECO:0000256" key="8">
    <source>
        <dbReference type="NCBIfam" id="TIGR00038"/>
    </source>
</evidence>
<protein>
    <recommendedName>
        <fullName evidence="7 8">Elongation factor P</fullName>
        <shortName evidence="7">EF-P</shortName>
    </recommendedName>
</protein>
<dbReference type="FunFam" id="2.40.50.140:FF:000009">
    <property type="entry name" value="Elongation factor P"/>
    <property type="match status" value="1"/>
</dbReference>
<evidence type="ECO:0000256" key="1">
    <source>
        <dbReference type="ARBA" id="ARBA00004496"/>
    </source>
</evidence>
<gene>
    <name evidence="7" type="primary">efp</name>
    <name evidence="12" type="ORF">EDC27_1981</name>
</gene>
<dbReference type="SUPFAM" id="SSF50249">
    <property type="entry name" value="Nucleic acid-binding proteins"/>
    <property type="match status" value="2"/>
</dbReference>
<dbReference type="InterPro" id="IPR008991">
    <property type="entry name" value="Translation_prot_SH3-like_sf"/>
</dbReference>
<dbReference type="HAMAP" id="MF_00141">
    <property type="entry name" value="EF_P"/>
    <property type="match status" value="1"/>
</dbReference>
<comment type="similarity">
    <text evidence="3 7 9">Belongs to the elongation factor P family.</text>
</comment>
<comment type="pathway">
    <text evidence="2 7">Protein biosynthesis; polypeptide chain elongation.</text>
</comment>
<dbReference type="GO" id="GO:0005829">
    <property type="term" value="C:cytosol"/>
    <property type="evidence" value="ECO:0007669"/>
    <property type="project" value="UniProtKB-ARBA"/>
</dbReference>
<dbReference type="PANTHER" id="PTHR30053">
    <property type="entry name" value="ELONGATION FACTOR P"/>
    <property type="match status" value="1"/>
</dbReference>
<evidence type="ECO:0000256" key="2">
    <source>
        <dbReference type="ARBA" id="ARBA00004815"/>
    </source>
</evidence>
<name>A0A3N1URC4_9BACT</name>
<dbReference type="InterPro" id="IPR020599">
    <property type="entry name" value="Transl_elong_fac_P/YeiP"/>
</dbReference>
<dbReference type="RefSeq" id="WP_123290442.1">
    <property type="nucleotide sequence ID" value="NZ_RJVA01000012.1"/>
</dbReference>
<dbReference type="NCBIfam" id="NF001810">
    <property type="entry name" value="PRK00529.1"/>
    <property type="match status" value="1"/>
</dbReference>
<dbReference type="PANTHER" id="PTHR30053:SF12">
    <property type="entry name" value="ELONGATION FACTOR P (EF-P) FAMILY PROTEIN"/>
    <property type="match status" value="1"/>
</dbReference>
<dbReference type="FunFam" id="2.30.30.30:FF:000003">
    <property type="entry name" value="Elongation factor P"/>
    <property type="match status" value="1"/>
</dbReference>
<feature type="domain" description="Elongation factor P C-terminal" evidence="10">
    <location>
        <begin position="132"/>
        <end position="187"/>
    </location>
</feature>
<keyword evidence="5 7" id="KW-0251">Elongation factor</keyword>
<dbReference type="CDD" id="cd04470">
    <property type="entry name" value="S1_EF-P_repeat_1"/>
    <property type="match status" value="1"/>
</dbReference>
<dbReference type="Gene3D" id="2.40.50.140">
    <property type="entry name" value="Nucleic acid-binding proteins"/>
    <property type="match status" value="2"/>
</dbReference>
<comment type="function">
    <text evidence="7">Involved in peptide bond synthesis. Stimulates efficient translation and peptide-bond synthesis on native or reconstituted 70S ribosomes in vitro. Probably functions indirectly by altering the affinity of the ribosome for aminoacyl-tRNA, thus increasing their reactivity as acceptors for peptidyl transferase.</text>
</comment>
<feature type="domain" description="Translation elongation factor P/YeiP central" evidence="11">
    <location>
        <begin position="70"/>
        <end position="124"/>
    </location>
</feature>
<dbReference type="SMART" id="SM01185">
    <property type="entry name" value="EFP"/>
    <property type="match status" value="1"/>
</dbReference>
<comment type="caution">
    <text evidence="12">The sequence shown here is derived from an EMBL/GenBank/DDBJ whole genome shotgun (WGS) entry which is preliminary data.</text>
</comment>
<evidence type="ECO:0000259" key="11">
    <source>
        <dbReference type="SMART" id="SM01185"/>
    </source>
</evidence>
<comment type="subcellular location">
    <subcellularLocation>
        <location evidence="1 7">Cytoplasm</location>
    </subcellularLocation>
</comment>
<dbReference type="Pfam" id="PF09285">
    <property type="entry name" value="Elong-fact-P_C"/>
    <property type="match status" value="1"/>
</dbReference>
<dbReference type="SUPFAM" id="SSF50104">
    <property type="entry name" value="Translation proteins SH3-like domain"/>
    <property type="match status" value="1"/>
</dbReference>
<evidence type="ECO:0000256" key="6">
    <source>
        <dbReference type="ARBA" id="ARBA00022917"/>
    </source>
</evidence>
<proteinExistence type="inferred from homology"/>
<evidence type="ECO:0000256" key="7">
    <source>
        <dbReference type="HAMAP-Rule" id="MF_00141"/>
    </source>
</evidence>
<dbReference type="PIRSF" id="PIRSF005901">
    <property type="entry name" value="EF-P"/>
    <property type="match status" value="1"/>
</dbReference>
<dbReference type="InterPro" id="IPR014722">
    <property type="entry name" value="Rib_uL2_dom2"/>
</dbReference>
<evidence type="ECO:0000259" key="10">
    <source>
        <dbReference type="SMART" id="SM00841"/>
    </source>
</evidence>
<keyword evidence="6 7" id="KW-0648">Protein biosynthesis</keyword>
<organism evidence="12 13">
    <name type="scientific">Desulfosoma caldarium</name>
    <dbReference type="NCBI Taxonomy" id="610254"/>
    <lineage>
        <taxon>Bacteria</taxon>
        <taxon>Pseudomonadati</taxon>
        <taxon>Thermodesulfobacteriota</taxon>
        <taxon>Syntrophobacteria</taxon>
        <taxon>Syntrophobacterales</taxon>
        <taxon>Syntrophobacteraceae</taxon>
        <taxon>Desulfosoma</taxon>
    </lineage>
</organism>
<dbReference type="AlphaFoldDB" id="A0A3N1URC4"/>
<dbReference type="Pfam" id="PF08207">
    <property type="entry name" value="EFP_N"/>
    <property type="match status" value="1"/>
</dbReference>
<evidence type="ECO:0000256" key="5">
    <source>
        <dbReference type="ARBA" id="ARBA00022768"/>
    </source>
</evidence>